<accession>A0A1V6TBT9</accession>
<feature type="region of interest" description="Disordered" evidence="1">
    <location>
        <begin position="219"/>
        <end position="276"/>
    </location>
</feature>
<name>A0A1V6TBT9_9EURO</name>
<feature type="compositionally biased region" description="Acidic residues" evidence="1">
    <location>
        <begin position="138"/>
        <end position="158"/>
    </location>
</feature>
<evidence type="ECO:0000313" key="3">
    <source>
        <dbReference type="Proteomes" id="UP000191285"/>
    </source>
</evidence>
<dbReference type="Proteomes" id="UP000191285">
    <property type="component" value="Unassembled WGS sequence"/>
</dbReference>
<evidence type="ECO:0008006" key="4">
    <source>
        <dbReference type="Google" id="ProtNLM"/>
    </source>
</evidence>
<dbReference type="InterPro" id="IPR011057">
    <property type="entry name" value="Mss4-like_sf"/>
</dbReference>
<feature type="compositionally biased region" description="Low complexity" evidence="1">
    <location>
        <begin position="159"/>
        <end position="175"/>
    </location>
</feature>
<protein>
    <recommendedName>
        <fullName evidence="4">CENP-V/GFA domain-containing protein</fullName>
    </recommendedName>
</protein>
<feature type="region of interest" description="Disordered" evidence="1">
    <location>
        <begin position="138"/>
        <end position="175"/>
    </location>
</feature>
<organism evidence="2 3">
    <name type="scientific">Penicillium steckii</name>
    <dbReference type="NCBI Taxonomy" id="303698"/>
    <lineage>
        <taxon>Eukaryota</taxon>
        <taxon>Fungi</taxon>
        <taxon>Dikarya</taxon>
        <taxon>Ascomycota</taxon>
        <taxon>Pezizomycotina</taxon>
        <taxon>Eurotiomycetes</taxon>
        <taxon>Eurotiomycetidae</taxon>
        <taxon>Eurotiales</taxon>
        <taxon>Aspergillaceae</taxon>
        <taxon>Penicillium</taxon>
    </lineage>
</organism>
<comment type="caution">
    <text evidence="2">The sequence shown here is derived from an EMBL/GenBank/DDBJ whole genome shotgun (WGS) entry which is preliminary data.</text>
</comment>
<feature type="compositionally biased region" description="Basic and acidic residues" evidence="1">
    <location>
        <begin position="265"/>
        <end position="276"/>
    </location>
</feature>
<dbReference type="Gene3D" id="3.90.1590.10">
    <property type="entry name" value="glutathione-dependent formaldehyde- activating enzyme (gfa)"/>
    <property type="match status" value="1"/>
</dbReference>
<gene>
    <name evidence="2" type="ORF">PENSTE_c008G08553</name>
</gene>
<reference evidence="3" key="1">
    <citation type="journal article" date="2017" name="Nat. Microbiol.">
        <title>Global analysis of biosynthetic gene clusters reveals vast potential of secondary metabolite production in Penicillium species.</title>
        <authorList>
            <person name="Nielsen J.C."/>
            <person name="Grijseels S."/>
            <person name="Prigent S."/>
            <person name="Ji B."/>
            <person name="Dainat J."/>
            <person name="Nielsen K.F."/>
            <person name="Frisvad J.C."/>
            <person name="Workman M."/>
            <person name="Nielsen J."/>
        </authorList>
    </citation>
    <scope>NUCLEOTIDE SEQUENCE [LARGE SCALE GENOMIC DNA]</scope>
    <source>
        <strain evidence="3">IBT 24891</strain>
    </source>
</reference>
<dbReference type="EMBL" id="MLKD01000008">
    <property type="protein sequence ID" value="OQE23855.1"/>
    <property type="molecule type" value="Genomic_DNA"/>
</dbReference>
<proteinExistence type="predicted"/>
<dbReference type="SUPFAM" id="SSF51316">
    <property type="entry name" value="Mss4-like"/>
    <property type="match status" value="1"/>
</dbReference>
<evidence type="ECO:0000313" key="2">
    <source>
        <dbReference type="EMBL" id="OQE23855.1"/>
    </source>
</evidence>
<sequence>MAHESLHGSCSCGRNQYQIAIPDDVTDHAGVYFDSSRDNRRFHGTPLTAWLRVPLEWYHSHTESFFPDETHASIRRSFSPRHAPETQRVFCGFCGTPLTFWTDEPREEASFMSVAIGSLFGEDQRALEDLDLLPDDLDEDEQENEDEDDDDDDDEVEAEVSSSALAPSIGSSSVVVPSYEGTGDISRNVRHGTAGGIPWFEEMVEGSRLGRLMRARRGMGVSNDKSTSIEWEVSEWHDDGGTGFLQQESETRGYRSSSGKRKRGRQTDVDSPQKRI</sequence>
<dbReference type="STRING" id="303698.A0A1V6TBT9"/>
<dbReference type="AlphaFoldDB" id="A0A1V6TBT9"/>
<keyword evidence="3" id="KW-1185">Reference proteome</keyword>
<evidence type="ECO:0000256" key="1">
    <source>
        <dbReference type="SAM" id="MobiDB-lite"/>
    </source>
</evidence>